<evidence type="ECO:0000313" key="1">
    <source>
        <dbReference type="EMBL" id="EKX40581.1"/>
    </source>
</evidence>
<dbReference type="GeneID" id="17297163"/>
<dbReference type="PaxDb" id="55529-EKX40581"/>
<dbReference type="Pfam" id="PF13540">
    <property type="entry name" value="RCC1_2"/>
    <property type="match status" value="1"/>
</dbReference>
<keyword evidence="3" id="KW-1185">Reference proteome</keyword>
<evidence type="ECO:0000313" key="3">
    <source>
        <dbReference type="Proteomes" id="UP000011087"/>
    </source>
</evidence>
<sequence>MCRESLKQMNEVDEIEHVSTSESICRYFNSSKHTLPVDYSTFDHMSPDDAPGQLRCWGMYDYGQIHPLPLPFGEASKLRRCTTSGGWLHTCGILANGTMLCWGNNANGELGTPYWNASDGITCQGQSQSDNCIVRLEGTWALTETGGVSAGRQHTCAIMCTPTSPKAVDSFTVVGAPYAMPWPSSPPETCTQGVVKCWGDDTFYQAQKGVDELFKNEQYDDFISVCTATAHSCAVRREGSLYCWGYDGNTRTTIPAAYAAQKWIAVRCKGAHTCGLTTPNAIGRSTLICWGYSGYGQTSVPYFEKQQLDRSVLTFDTGDVNTCALWQLTEAEQTCDTANSIPPALNGQCWGDGSYAQSNLPLRPLGYTAIKICDVLIWNKITAGSAHTCGITIDDPGQDCSQESRCDEYPPPLCNPTCDPRTRYPGAPIIKCPRYVKGYLIGVSPRFNPGDGNSPLCVPARTNYMRK</sequence>
<evidence type="ECO:0008006" key="4">
    <source>
        <dbReference type="Google" id="ProtNLM"/>
    </source>
</evidence>
<dbReference type="GO" id="GO:0005085">
    <property type="term" value="F:guanyl-nucleotide exchange factor activity"/>
    <property type="evidence" value="ECO:0007669"/>
    <property type="project" value="TreeGrafter"/>
</dbReference>
<dbReference type="GO" id="GO:0005737">
    <property type="term" value="C:cytoplasm"/>
    <property type="evidence" value="ECO:0007669"/>
    <property type="project" value="TreeGrafter"/>
</dbReference>
<dbReference type="Proteomes" id="UP000011087">
    <property type="component" value="Unassembled WGS sequence"/>
</dbReference>
<dbReference type="InterPro" id="IPR009091">
    <property type="entry name" value="RCC1/BLIP-II"/>
</dbReference>
<name>L1IWG6_GUITC</name>
<dbReference type="EMBL" id="JH993030">
    <property type="protein sequence ID" value="EKX40581.1"/>
    <property type="molecule type" value="Genomic_DNA"/>
</dbReference>
<dbReference type="InterPro" id="IPR051553">
    <property type="entry name" value="Ran_GTPase-activating"/>
</dbReference>
<organism evidence="1">
    <name type="scientific">Guillardia theta (strain CCMP2712)</name>
    <name type="common">Cryptophyte</name>
    <dbReference type="NCBI Taxonomy" id="905079"/>
    <lineage>
        <taxon>Eukaryota</taxon>
        <taxon>Cryptophyceae</taxon>
        <taxon>Pyrenomonadales</taxon>
        <taxon>Geminigeraceae</taxon>
        <taxon>Guillardia</taxon>
    </lineage>
</organism>
<dbReference type="AlphaFoldDB" id="L1IWG6"/>
<dbReference type="RefSeq" id="XP_005827561.1">
    <property type="nucleotide sequence ID" value="XM_005827504.1"/>
</dbReference>
<reference evidence="2" key="3">
    <citation type="submission" date="2015-06" db="UniProtKB">
        <authorList>
            <consortium name="EnsemblProtists"/>
        </authorList>
    </citation>
    <scope>IDENTIFICATION</scope>
</reference>
<accession>L1IWG6</accession>
<dbReference type="PANTHER" id="PTHR45982">
    <property type="entry name" value="REGULATOR OF CHROMOSOME CONDENSATION"/>
    <property type="match status" value="1"/>
</dbReference>
<protein>
    <recommendedName>
        <fullName evidence="4">Sushi domain-containing protein</fullName>
    </recommendedName>
</protein>
<proteinExistence type="predicted"/>
<gene>
    <name evidence="1" type="ORF">GUITHDRAFT_164639</name>
</gene>
<dbReference type="KEGG" id="gtt:GUITHDRAFT_164639"/>
<dbReference type="Gene3D" id="2.130.10.30">
    <property type="entry name" value="Regulator of chromosome condensation 1/beta-lactamase-inhibitor protein II"/>
    <property type="match status" value="2"/>
</dbReference>
<dbReference type="HOGENOM" id="CLU_585888_0_0_1"/>
<reference evidence="1 3" key="1">
    <citation type="journal article" date="2012" name="Nature">
        <title>Algal genomes reveal evolutionary mosaicism and the fate of nucleomorphs.</title>
        <authorList>
            <consortium name="DOE Joint Genome Institute"/>
            <person name="Curtis B.A."/>
            <person name="Tanifuji G."/>
            <person name="Burki F."/>
            <person name="Gruber A."/>
            <person name="Irimia M."/>
            <person name="Maruyama S."/>
            <person name="Arias M.C."/>
            <person name="Ball S.G."/>
            <person name="Gile G.H."/>
            <person name="Hirakawa Y."/>
            <person name="Hopkins J.F."/>
            <person name="Kuo A."/>
            <person name="Rensing S.A."/>
            <person name="Schmutz J."/>
            <person name="Symeonidi A."/>
            <person name="Elias M."/>
            <person name="Eveleigh R.J."/>
            <person name="Herman E.K."/>
            <person name="Klute M.J."/>
            <person name="Nakayama T."/>
            <person name="Obornik M."/>
            <person name="Reyes-Prieto A."/>
            <person name="Armbrust E.V."/>
            <person name="Aves S.J."/>
            <person name="Beiko R.G."/>
            <person name="Coutinho P."/>
            <person name="Dacks J.B."/>
            <person name="Durnford D.G."/>
            <person name="Fast N.M."/>
            <person name="Green B.R."/>
            <person name="Grisdale C.J."/>
            <person name="Hempel F."/>
            <person name="Henrissat B."/>
            <person name="Hoppner M.P."/>
            <person name="Ishida K."/>
            <person name="Kim E."/>
            <person name="Koreny L."/>
            <person name="Kroth P.G."/>
            <person name="Liu Y."/>
            <person name="Malik S.B."/>
            <person name="Maier U.G."/>
            <person name="McRose D."/>
            <person name="Mock T."/>
            <person name="Neilson J.A."/>
            <person name="Onodera N.T."/>
            <person name="Poole A.M."/>
            <person name="Pritham E.J."/>
            <person name="Richards T.A."/>
            <person name="Rocap G."/>
            <person name="Roy S.W."/>
            <person name="Sarai C."/>
            <person name="Schaack S."/>
            <person name="Shirato S."/>
            <person name="Slamovits C.H."/>
            <person name="Spencer D.F."/>
            <person name="Suzuki S."/>
            <person name="Worden A.Z."/>
            <person name="Zauner S."/>
            <person name="Barry K."/>
            <person name="Bell C."/>
            <person name="Bharti A.K."/>
            <person name="Crow J.A."/>
            <person name="Grimwood J."/>
            <person name="Kramer R."/>
            <person name="Lindquist E."/>
            <person name="Lucas S."/>
            <person name="Salamov A."/>
            <person name="McFadden G.I."/>
            <person name="Lane C.E."/>
            <person name="Keeling P.J."/>
            <person name="Gray M.W."/>
            <person name="Grigoriev I.V."/>
            <person name="Archibald J.M."/>
        </authorList>
    </citation>
    <scope>NUCLEOTIDE SEQUENCE</scope>
    <source>
        <strain evidence="1 3">CCMP2712</strain>
    </source>
</reference>
<reference evidence="3" key="2">
    <citation type="submission" date="2012-11" db="EMBL/GenBank/DDBJ databases">
        <authorList>
            <person name="Kuo A."/>
            <person name="Curtis B.A."/>
            <person name="Tanifuji G."/>
            <person name="Burki F."/>
            <person name="Gruber A."/>
            <person name="Irimia M."/>
            <person name="Maruyama S."/>
            <person name="Arias M.C."/>
            <person name="Ball S.G."/>
            <person name="Gile G.H."/>
            <person name="Hirakawa Y."/>
            <person name="Hopkins J.F."/>
            <person name="Rensing S.A."/>
            <person name="Schmutz J."/>
            <person name="Symeonidi A."/>
            <person name="Elias M."/>
            <person name="Eveleigh R.J."/>
            <person name="Herman E.K."/>
            <person name="Klute M.J."/>
            <person name="Nakayama T."/>
            <person name="Obornik M."/>
            <person name="Reyes-Prieto A."/>
            <person name="Armbrust E.V."/>
            <person name="Aves S.J."/>
            <person name="Beiko R.G."/>
            <person name="Coutinho P."/>
            <person name="Dacks J.B."/>
            <person name="Durnford D.G."/>
            <person name="Fast N.M."/>
            <person name="Green B.R."/>
            <person name="Grisdale C."/>
            <person name="Hempe F."/>
            <person name="Henrissat B."/>
            <person name="Hoppner M.P."/>
            <person name="Ishida K.-I."/>
            <person name="Kim E."/>
            <person name="Koreny L."/>
            <person name="Kroth P.G."/>
            <person name="Liu Y."/>
            <person name="Malik S.-B."/>
            <person name="Maier U.G."/>
            <person name="McRose D."/>
            <person name="Mock T."/>
            <person name="Neilson J.A."/>
            <person name="Onodera N.T."/>
            <person name="Poole A.M."/>
            <person name="Pritham E.J."/>
            <person name="Richards T.A."/>
            <person name="Rocap G."/>
            <person name="Roy S.W."/>
            <person name="Sarai C."/>
            <person name="Schaack S."/>
            <person name="Shirato S."/>
            <person name="Slamovits C.H."/>
            <person name="Spencer D.F."/>
            <person name="Suzuki S."/>
            <person name="Worden A.Z."/>
            <person name="Zauner S."/>
            <person name="Barry K."/>
            <person name="Bell C."/>
            <person name="Bharti A.K."/>
            <person name="Crow J.A."/>
            <person name="Grimwood J."/>
            <person name="Kramer R."/>
            <person name="Lindquist E."/>
            <person name="Lucas S."/>
            <person name="Salamov A."/>
            <person name="McFadden G.I."/>
            <person name="Lane C.E."/>
            <person name="Keeling P.J."/>
            <person name="Gray M.W."/>
            <person name="Grigoriev I.V."/>
            <person name="Archibald J.M."/>
        </authorList>
    </citation>
    <scope>NUCLEOTIDE SEQUENCE</scope>
    <source>
        <strain evidence="3">CCMP2712</strain>
    </source>
</reference>
<dbReference type="SUPFAM" id="SSF50985">
    <property type="entry name" value="RCC1/BLIP-II"/>
    <property type="match status" value="1"/>
</dbReference>
<dbReference type="EnsemblProtists" id="EKX40581">
    <property type="protein sequence ID" value="EKX40581"/>
    <property type="gene ID" value="GUITHDRAFT_164639"/>
</dbReference>
<dbReference type="PANTHER" id="PTHR45982:SF1">
    <property type="entry name" value="REGULATOR OF CHROMOSOME CONDENSATION"/>
    <property type="match status" value="1"/>
</dbReference>
<evidence type="ECO:0000313" key="2">
    <source>
        <dbReference type="EnsemblProtists" id="EKX40581"/>
    </source>
</evidence>